<organism evidence="7">
    <name type="scientific">Petromyces alliaceus</name>
    <name type="common">Aspergillus alliaceus</name>
    <dbReference type="NCBI Taxonomy" id="209559"/>
    <lineage>
        <taxon>Eukaryota</taxon>
        <taxon>Fungi</taxon>
        <taxon>Dikarya</taxon>
        <taxon>Ascomycota</taxon>
        <taxon>Pezizomycotina</taxon>
        <taxon>Eurotiomycetes</taxon>
        <taxon>Eurotiomycetidae</taxon>
        <taxon>Eurotiales</taxon>
        <taxon>Aspergillaceae</taxon>
        <taxon>Aspergillus</taxon>
        <taxon>Aspergillus subgen. Circumdati</taxon>
    </lineage>
</organism>
<feature type="transmembrane region" description="Helical" evidence="6">
    <location>
        <begin position="422"/>
        <end position="443"/>
    </location>
</feature>
<dbReference type="OrthoDB" id="194139at2759"/>
<feature type="transmembrane region" description="Helical" evidence="6">
    <location>
        <begin position="324"/>
        <end position="346"/>
    </location>
</feature>
<dbReference type="GO" id="GO:0016020">
    <property type="term" value="C:membrane"/>
    <property type="evidence" value="ECO:0007669"/>
    <property type="project" value="UniProtKB-SubCell"/>
</dbReference>
<dbReference type="Proteomes" id="UP000326877">
    <property type="component" value="Unassembled WGS sequence"/>
</dbReference>
<feature type="transmembrane region" description="Helical" evidence="6">
    <location>
        <begin position="44"/>
        <end position="64"/>
    </location>
</feature>
<accession>A0A5N7CNX9</accession>
<evidence type="ECO:0000256" key="3">
    <source>
        <dbReference type="ARBA" id="ARBA00022989"/>
    </source>
</evidence>
<feature type="region of interest" description="Disordered" evidence="5">
    <location>
        <begin position="1"/>
        <end position="34"/>
    </location>
</feature>
<feature type="transmembrane region" description="Helical" evidence="6">
    <location>
        <begin position="390"/>
        <end position="410"/>
    </location>
</feature>
<feature type="transmembrane region" description="Helical" evidence="6">
    <location>
        <begin position="455"/>
        <end position="474"/>
    </location>
</feature>
<sequence>MLPSQRPSSTSQQSETTPLLAESQDNVPTPEHCGPFTPNQTRQLLILICVAILTIDFGSFMSVAPQIEIFESIICKQHGHGIDALVEDSPCKAADIQGELALLNGWKDTLEQLPGIILAVPYGLMADKVGRKPVMLLCLGGVLFEQFAIALISWWSDFIPIRAVLIAPIFLICGGGPQIATSMAFTMVTDIFPVEKRSSVFFILAAAALLSEIVATPLSAFLMTWTPWLPYLLGLLFEIAGMSAATCVSETRAPDLCENNADTIKPRGWWTCAWDVTRGSADTIRSILNMNMVCVALAFTLGGIGRQALQLIIQYASKCFSWSFSRASLVIALKGIVNLGILLIVLPKISNILVQRMSPVGKDLRISQGSAWALTLGAALMAIAAHPVPFIFGTCVFACGWGFYSTLRTVATALVEPTHIGVLNTTLAVAQGIGSMVAGPIMASAFRRGLVLGNFWVGLPFMVAAALFFGASCLTHSIRVSMKK</sequence>
<gene>
    <name evidence="7" type="ORF">BDV23DRAFT_145232</name>
</gene>
<keyword evidence="2 6" id="KW-0812">Transmembrane</keyword>
<evidence type="ECO:0000256" key="2">
    <source>
        <dbReference type="ARBA" id="ARBA00022692"/>
    </source>
</evidence>
<feature type="transmembrane region" description="Helical" evidence="6">
    <location>
        <begin position="228"/>
        <end position="248"/>
    </location>
</feature>
<dbReference type="PANTHER" id="PTHR23507">
    <property type="entry name" value="ZGC:174356"/>
    <property type="match status" value="1"/>
</dbReference>
<comment type="subcellular location">
    <subcellularLocation>
        <location evidence="1">Membrane</location>
        <topology evidence="1">Multi-pass membrane protein</topology>
    </subcellularLocation>
</comment>
<protein>
    <submittedName>
        <fullName evidence="7">Major facilitator superfamily domain-containing protein</fullName>
    </submittedName>
</protein>
<dbReference type="InterPro" id="IPR036259">
    <property type="entry name" value="MFS_trans_sf"/>
</dbReference>
<dbReference type="GO" id="GO:0022857">
    <property type="term" value="F:transmembrane transporter activity"/>
    <property type="evidence" value="ECO:0007669"/>
    <property type="project" value="InterPro"/>
</dbReference>
<evidence type="ECO:0000256" key="5">
    <source>
        <dbReference type="SAM" id="MobiDB-lite"/>
    </source>
</evidence>
<feature type="compositionally biased region" description="Low complexity" evidence="5">
    <location>
        <begin position="1"/>
        <end position="20"/>
    </location>
</feature>
<dbReference type="AlphaFoldDB" id="A0A5N7CNX9"/>
<name>A0A5N7CNX9_PETAA</name>
<keyword evidence="4 6" id="KW-0472">Membrane</keyword>
<feature type="transmembrane region" description="Helical" evidence="6">
    <location>
        <begin position="287"/>
        <end position="304"/>
    </location>
</feature>
<evidence type="ECO:0000256" key="6">
    <source>
        <dbReference type="SAM" id="Phobius"/>
    </source>
</evidence>
<evidence type="ECO:0000256" key="1">
    <source>
        <dbReference type="ARBA" id="ARBA00004141"/>
    </source>
</evidence>
<feature type="transmembrane region" description="Helical" evidence="6">
    <location>
        <begin position="200"/>
        <end position="222"/>
    </location>
</feature>
<dbReference type="Pfam" id="PF07690">
    <property type="entry name" value="MFS_1"/>
    <property type="match status" value="1"/>
</dbReference>
<dbReference type="Gene3D" id="1.20.1250.20">
    <property type="entry name" value="MFS general substrate transporter like domains"/>
    <property type="match status" value="1"/>
</dbReference>
<dbReference type="InterPro" id="IPR011701">
    <property type="entry name" value="MFS"/>
</dbReference>
<evidence type="ECO:0000313" key="7">
    <source>
        <dbReference type="EMBL" id="KAE8395589.1"/>
    </source>
</evidence>
<dbReference type="EMBL" id="ML735218">
    <property type="protein sequence ID" value="KAE8395589.1"/>
    <property type="molecule type" value="Genomic_DNA"/>
</dbReference>
<dbReference type="PANTHER" id="PTHR23507:SF1">
    <property type="entry name" value="FI18259P1-RELATED"/>
    <property type="match status" value="1"/>
</dbReference>
<feature type="transmembrane region" description="Helical" evidence="6">
    <location>
        <begin position="134"/>
        <end position="155"/>
    </location>
</feature>
<feature type="transmembrane region" description="Helical" evidence="6">
    <location>
        <begin position="366"/>
        <end position="384"/>
    </location>
</feature>
<proteinExistence type="predicted"/>
<keyword evidence="3 6" id="KW-1133">Transmembrane helix</keyword>
<dbReference type="SUPFAM" id="SSF103473">
    <property type="entry name" value="MFS general substrate transporter"/>
    <property type="match status" value="1"/>
</dbReference>
<reference evidence="7" key="1">
    <citation type="submission" date="2019-04" db="EMBL/GenBank/DDBJ databases">
        <title>Friends and foes A comparative genomics studyof 23 Aspergillus species from section Flavi.</title>
        <authorList>
            <consortium name="DOE Joint Genome Institute"/>
            <person name="Kjaerbolling I."/>
            <person name="Vesth T."/>
            <person name="Frisvad J.C."/>
            <person name="Nybo J.L."/>
            <person name="Theobald S."/>
            <person name="Kildgaard S."/>
            <person name="Isbrandt T."/>
            <person name="Kuo A."/>
            <person name="Sato A."/>
            <person name="Lyhne E.K."/>
            <person name="Kogle M.E."/>
            <person name="Wiebenga A."/>
            <person name="Kun R.S."/>
            <person name="Lubbers R.J."/>
            <person name="Makela M.R."/>
            <person name="Barry K."/>
            <person name="Chovatia M."/>
            <person name="Clum A."/>
            <person name="Daum C."/>
            <person name="Haridas S."/>
            <person name="He G."/>
            <person name="LaButti K."/>
            <person name="Lipzen A."/>
            <person name="Mondo S."/>
            <person name="Riley R."/>
            <person name="Salamov A."/>
            <person name="Simmons B.A."/>
            <person name="Magnuson J.K."/>
            <person name="Henrissat B."/>
            <person name="Mortensen U.H."/>
            <person name="Larsen T.O."/>
            <person name="Devries R.P."/>
            <person name="Grigoriev I.V."/>
            <person name="Machida M."/>
            <person name="Baker S.E."/>
            <person name="Andersen M.R."/>
        </authorList>
    </citation>
    <scope>NUCLEOTIDE SEQUENCE [LARGE SCALE GENOMIC DNA]</scope>
    <source>
        <strain evidence="7">IBT 14317</strain>
    </source>
</reference>
<feature type="transmembrane region" description="Helical" evidence="6">
    <location>
        <begin position="161"/>
        <end position="188"/>
    </location>
</feature>
<evidence type="ECO:0000256" key="4">
    <source>
        <dbReference type="ARBA" id="ARBA00023136"/>
    </source>
</evidence>